<evidence type="ECO:0000256" key="6">
    <source>
        <dbReference type="ARBA" id="ARBA00022679"/>
    </source>
</evidence>
<name>A0A4Q0PCK3_9FLAO</name>
<evidence type="ECO:0000256" key="15">
    <source>
        <dbReference type="PIRNR" id="PIRNR004491"/>
    </source>
</evidence>
<evidence type="ECO:0000313" key="18">
    <source>
        <dbReference type="Proteomes" id="UP000289238"/>
    </source>
</evidence>
<dbReference type="GO" id="GO:0003919">
    <property type="term" value="F:FMN adenylyltransferase activity"/>
    <property type="evidence" value="ECO:0007669"/>
    <property type="project" value="UniProtKB-UniRule"/>
</dbReference>
<evidence type="ECO:0000256" key="1">
    <source>
        <dbReference type="ARBA" id="ARBA00002121"/>
    </source>
</evidence>
<dbReference type="NCBIfam" id="NF004162">
    <property type="entry name" value="PRK05627.1-5"/>
    <property type="match status" value="1"/>
</dbReference>
<dbReference type="PANTHER" id="PTHR22749">
    <property type="entry name" value="RIBOFLAVIN KINASE/FMN ADENYLYLTRANSFERASE"/>
    <property type="match status" value="1"/>
</dbReference>
<comment type="function">
    <text evidence="1">Catalyzes the phosphorylation of riboflavin to FMN followed by the adenylation of FMN to FAD.</text>
</comment>
<evidence type="ECO:0000256" key="10">
    <source>
        <dbReference type="ARBA" id="ARBA00022827"/>
    </source>
</evidence>
<evidence type="ECO:0000256" key="4">
    <source>
        <dbReference type="ARBA" id="ARBA00022630"/>
    </source>
</evidence>
<feature type="domain" description="Riboflavin kinase" evidence="16">
    <location>
        <begin position="182"/>
        <end position="307"/>
    </location>
</feature>
<dbReference type="InterPro" id="IPR015865">
    <property type="entry name" value="Riboflavin_kinase_bac/euk"/>
</dbReference>
<dbReference type="InterPro" id="IPR014729">
    <property type="entry name" value="Rossmann-like_a/b/a_fold"/>
</dbReference>
<dbReference type="EC" id="2.7.1.26" evidence="15"/>
<evidence type="ECO:0000256" key="13">
    <source>
        <dbReference type="ARBA" id="ARBA00047880"/>
    </source>
</evidence>
<dbReference type="OrthoDB" id="9803667at2"/>
<dbReference type="CDD" id="cd02064">
    <property type="entry name" value="FAD_synthetase_N"/>
    <property type="match status" value="1"/>
</dbReference>
<keyword evidence="4 15" id="KW-0285">Flavoprotein</keyword>
<evidence type="ECO:0000256" key="5">
    <source>
        <dbReference type="ARBA" id="ARBA00022643"/>
    </source>
</evidence>
<comment type="catalytic activity">
    <reaction evidence="14 15">
        <text>FMN + ATP + H(+) = FAD + diphosphate</text>
        <dbReference type="Rhea" id="RHEA:17237"/>
        <dbReference type="ChEBI" id="CHEBI:15378"/>
        <dbReference type="ChEBI" id="CHEBI:30616"/>
        <dbReference type="ChEBI" id="CHEBI:33019"/>
        <dbReference type="ChEBI" id="CHEBI:57692"/>
        <dbReference type="ChEBI" id="CHEBI:58210"/>
        <dbReference type="EC" id="2.7.7.2"/>
    </reaction>
</comment>
<comment type="pathway">
    <text evidence="3 15">Cofactor biosynthesis; FMN biosynthesis; FMN from riboflavin (ATP route): step 1/1.</text>
</comment>
<evidence type="ECO:0000256" key="2">
    <source>
        <dbReference type="ARBA" id="ARBA00004726"/>
    </source>
</evidence>
<sequence>MEQHTSAESFNGSKHTVVTIGTFDGVHLGHKKIIDRLLASAYNNDLESVVLTFFPHPRMVLQKDTQIKLINSIAERKALLEATTLDHLIIHPFTQDFSRLTAEEFVKTILVDQLKAHKVIIGYDHHFGRNRNANIDDLKEYGKQYNFEVEEISKQDVDDVAVSSTKIRKALLEGDIGRANEYLGYAFMLNGIVTRGKGLGRKFNYPTANLKIEENYKLIPAKGVYVVRSIIGNKKVYGMMNIGTNPTVGGSDLTVETYFFDFDEDLYDKHLQIELLTRVRDEKKFESVDELITAMQEDEYYSKNFIKTLNA</sequence>
<dbReference type="Pfam" id="PF01687">
    <property type="entry name" value="Flavokinase"/>
    <property type="match status" value="1"/>
</dbReference>
<dbReference type="GO" id="GO:0005524">
    <property type="term" value="F:ATP binding"/>
    <property type="evidence" value="ECO:0007669"/>
    <property type="project" value="UniProtKB-UniRule"/>
</dbReference>
<keyword evidence="8 15" id="KW-0547">Nucleotide-binding</keyword>
<organism evidence="17 18">
    <name type="scientific">Leeuwenhoekiella aequorea</name>
    <dbReference type="NCBI Taxonomy" id="283736"/>
    <lineage>
        <taxon>Bacteria</taxon>
        <taxon>Pseudomonadati</taxon>
        <taxon>Bacteroidota</taxon>
        <taxon>Flavobacteriia</taxon>
        <taxon>Flavobacteriales</taxon>
        <taxon>Flavobacteriaceae</taxon>
        <taxon>Leeuwenhoekiella</taxon>
    </lineage>
</organism>
<evidence type="ECO:0000256" key="3">
    <source>
        <dbReference type="ARBA" id="ARBA00005201"/>
    </source>
</evidence>
<dbReference type="RefSeq" id="WP_128756269.1">
    <property type="nucleotide sequence ID" value="NZ_QOVM01000001.1"/>
</dbReference>
<dbReference type="Pfam" id="PF06574">
    <property type="entry name" value="FAD_syn"/>
    <property type="match status" value="1"/>
</dbReference>
<comment type="caution">
    <text evidence="17">The sequence shown here is derived from an EMBL/GenBank/DDBJ whole genome shotgun (WGS) entry which is preliminary data.</text>
</comment>
<dbReference type="SUPFAM" id="SSF82114">
    <property type="entry name" value="Riboflavin kinase-like"/>
    <property type="match status" value="1"/>
</dbReference>
<evidence type="ECO:0000256" key="9">
    <source>
        <dbReference type="ARBA" id="ARBA00022777"/>
    </source>
</evidence>
<dbReference type="SMART" id="SM00904">
    <property type="entry name" value="Flavokinase"/>
    <property type="match status" value="1"/>
</dbReference>
<dbReference type="NCBIfam" id="NF004160">
    <property type="entry name" value="PRK05627.1-3"/>
    <property type="match status" value="1"/>
</dbReference>
<dbReference type="UniPathway" id="UPA00277">
    <property type="reaction ID" value="UER00407"/>
</dbReference>
<dbReference type="NCBIfam" id="TIGR00083">
    <property type="entry name" value="ribF"/>
    <property type="match status" value="1"/>
</dbReference>
<dbReference type="FunFam" id="3.40.50.620:FF:000021">
    <property type="entry name" value="Riboflavin biosynthesis protein"/>
    <property type="match status" value="1"/>
</dbReference>
<dbReference type="Proteomes" id="UP000289238">
    <property type="component" value="Unassembled WGS sequence"/>
</dbReference>
<dbReference type="EMBL" id="QOVM01000001">
    <property type="protein sequence ID" value="RXG24534.1"/>
    <property type="molecule type" value="Genomic_DNA"/>
</dbReference>
<evidence type="ECO:0000256" key="14">
    <source>
        <dbReference type="ARBA" id="ARBA00049494"/>
    </source>
</evidence>
<evidence type="ECO:0000256" key="7">
    <source>
        <dbReference type="ARBA" id="ARBA00022695"/>
    </source>
</evidence>
<reference evidence="17 18" key="1">
    <citation type="submission" date="2018-07" db="EMBL/GenBank/DDBJ databases">
        <title>Leeuwenhoekiella genomics.</title>
        <authorList>
            <person name="Tahon G."/>
            <person name="Willems A."/>
        </authorList>
    </citation>
    <scope>NUCLEOTIDE SEQUENCE [LARGE SCALE GENOMIC DNA]</scope>
    <source>
        <strain evidence="17 18">LMG 22550</strain>
    </source>
</reference>
<dbReference type="InterPro" id="IPR015864">
    <property type="entry name" value="FAD_synthase"/>
</dbReference>
<dbReference type="EC" id="2.7.7.2" evidence="15"/>
<keyword evidence="5 15" id="KW-0288">FMN</keyword>
<evidence type="ECO:0000256" key="11">
    <source>
        <dbReference type="ARBA" id="ARBA00022840"/>
    </source>
</evidence>
<dbReference type="GO" id="GO:0009398">
    <property type="term" value="P:FMN biosynthetic process"/>
    <property type="evidence" value="ECO:0007669"/>
    <property type="project" value="UniProtKB-UniRule"/>
</dbReference>
<accession>A0A4Q0PCK3</accession>
<protein>
    <recommendedName>
        <fullName evidence="15">Riboflavin biosynthesis protein</fullName>
    </recommendedName>
    <domain>
        <recommendedName>
            <fullName evidence="15">Riboflavin kinase</fullName>
            <ecNumber evidence="15">2.7.1.26</ecNumber>
        </recommendedName>
        <alternativeName>
            <fullName evidence="15">Flavokinase</fullName>
        </alternativeName>
    </domain>
    <domain>
        <recommendedName>
            <fullName evidence="15">FMN adenylyltransferase</fullName>
            <ecNumber evidence="15">2.7.7.2</ecNumber>
        </recommendedName>
        <alternativeName>
            <fullName evidence="15">FAD pyrophosphorylase</fullName>
        </alternativeName>
        <alternativeName>
            <fullName evidence="15">FAD synthase</fullName>
        </alternativeName>
    </domain>
</protein>
<dbReference type="GO" id="GO:0008531">
    <property type="term" value="F:riboflavin kinase activity"/>
    <property type="evidence" value="ECO:0007669"/>
    <property type="project" value="UniProtKB-UniRule"/>
</dbReference>
<keyword evidence="18" id="KW-1185">Reference proteome</keyword>
<dbReference type="InterPro" id="IPR023468">
    <property type="entry name" value="Riboflavin_kinase"/>
</dbReference>
<keyword evidence="6 15" id="KW-0808">Transferase</keyword>
<comment type="catalytic activity">
    <reaction evidence="13 15">
        <text>riboflavin + ATP = FMN + ADP + H(+)</text>
        <dbReference type="Rhea" id="RHEA:14357"/>
        <dbReference type="ChEBI" id="CHEBI:15378"/>
        <dbReference type="ChEBI" id="CHEBI:30616"/>
        <dbReference type="ChEBI" id="CHEBI:57986"/>
        <dbReference type="ChEBI" id="CHEBI:58210"/>
        <dbReference type="ChEBI" id="CHEBI:456216"/>
        <dbReference type="EC" id="2.7.1.26"/>
    </reaction>
</comment>
<dbReference type="InterPro" id="IPR002606">
    <property type="entry name" value="Riboflavin_kinase_bac"/>
</dbReference>
<evidence type="ECO:0000259" key="16">
    <source>
        <dbReference type="SMART" id="SM00904"/>
    </source>
</evidence>
<comment type="similarity">
    <text evidence="15">Belongs to the ribF family.</text>
</comment>
<evidence type="ECO:0000256" key="8">
    <source>
        <dbReference type="ARBA" id="ARBA00022741"/>
    </source>
</evidence>
<dbReference type="Gene3D" id="3.40.50.620">
    <property type="entry name" value="HUPs"/>
    <property type="match status" value="1"/>
</dbReference>
<dbReference type="InterPro" id="IPR023465">
    <property type="entry name" value="Riboflavin_kinase_dom_sf"/>
</dbReference>
<dbReference type="GO" id="GO:0009231">
    <property type="term" value="P:riboflavin biosynthetic process"/>
    <property type="evidence" value="ECO:0007669"/>
    <property type="project" value="InterPro"/>
</dbReference>
<evidence type="ECO:0000313" key="17">
    <source>
        <dbReference type="EMBL" id="RXG24534.1"/>
    </source>
</evidence>
<proteinExistence type="inferred from homology"/>
<dbReference type="PANTHER" id="PTHR22749:SF6">
    <property type="entry name" value="RIBOFLAVIN KINASE"/>
    <property type="match status" value="1"/>
</dbReference>
<dbReference type="SUPFAM" id="SSF52374">
    <property type="entry name" value="Nucleotidylyl transferase"/>
    <property type="match status" value="1"/>
</dbReference>
<keyword evidence="7 15" id="KW-0548">Nucleotidyltransferase</keyword>
<keyword evidence="9 15" id="KW-0418">Kinase</keyword>
<dbReference type="GO" id="GO:0006747">
    <property type="term" value="P:FAD biosynthetic process"/>
    <property type="evidence" value="ECO:0007669"/>
    <property type="project" value="UniProtKB-UniRule"/>
</dbReference>
<dbReference type="PIRSF" id="PIRSF004491">
    <property type="entry name" value="FAD_Synth"/>
    <property type="match status" value="1"/>
</dbReference>
<dbReference type="UniPathway" id="UPA00276">
    <property type="reaction ID" value="UER00406"/>
</dbReference>
<evidence type="ECO:0000256" key="12">
    <source>
        <dbReference type="ARBA" id="ARBA00023268"/>
    </source>
</evidence>
<keyword evidence="10 15" id="KW-0274">FAD</keyword>
<dbReference type="Gene3D" id="2.40.30.30">
    <property type="entry name" value="Riboflavin kinase-like"/>
    <property type="match status" value="1"/>
</dbReference>
<gene>
    <name evidence="17" type="ORF">DSM00_323</name>
</gene>
<comment type="pathway">
    <text evidence="2 15">Cofactor biosynthesis; FAD biosynthesis; FAD from FMN: step 1/1.</text>
</comment>
<keyword evidence="11 15" id="KW-0067">ATP-binding</keyword>
<keyword evidence="12" id="KW-0511">Multifunctional enzyme</keyword>
<dbReference type="AlphaFoldDB" id="A0A4Q0PCK3"/>